<evidence type="ECO:0000313" key="1">
    <source>
        <dbReference type="EMBL" id="QOW12016.1"/>
    </source>
</evidence>
<proteinExistence type="predicted"/>
<dbReference type="KEGG" id="kfa:Q73A0000_15130"/>
<organism evidence="1 2">
    <name type="scientific">Kaistella flava</name>
    <name type="common">ex Peng et al. 2021</name>
    <dbReference type="NCBI Taxonomy" id="2038776"/>
    <lineage>
        <taxon>Bacteria</taxon>
        <taxon>Pseudomonadati</taxon>
        <taxon>Bacteroidota</taxon>
        <taxon>Flavobacteriia</taxon>
        <taxon>Flavobacteriales</taxon>
        <taxon>Weeksellaceae</taxon>
        <taxon>Chryseobacterium group</taxon>
        <taxon>Kaistella</taxon>
    </lineage>
</organism>
<name>A0A7M2YD12_9FLAO</name>
<dbReference type="Proteomes" id="UP000594195">
    <property type="component" value="Chromosome"/>
</dbReference>
<evidence type="ECO:0000313" key="2">
    <source>
        <dbReference type="Proteomes" id="UP000594195"/>
    </source>
</evidence>
<gene>
    <name evidence="1" type="ORF">Q73A0000_15130</name>
</gene>
<dbReference type="AlphaFoldDB" id="A0A7M2YD12"/>
<keyword evidence="2" id="KW-1185">Reference proteome</keyword>
<sequence>MPFSNKLISSLSTEFGKTFNNTRRSQNEVLVYNNRDVVADNLNISSTTPKNTSYFMLGSKNFDSGAPTSGSVYTIKGVPYANGVIETLTDAGLNTPFGTNGNGINAYNEKYNSYLQDNWDYLTNTSAPWSVPTFGRNIYQFGNPYLTNLDLKFIGITEAGTTNDGNELVQIRGIRFDSGNVVSDANGATYDTNAQFVNFTDPGNMPIGDVGVVIKPMQVFVIKLATNDEDATERQLNFDGLRRFKMTARQGGTDYSVTAAKGTTQVSSGTVKQLGIIALDANGEELARTYYVVYPTAISGKTSNHTVQTTLGSGSIIGTYEEDAINGGYDMNLINTYWLYINEANETDFYGKAIPLALYSGSIKSLKFEIRENTELIDNNVHALSSGTGFYYKGNNGVVAEIAQNQIIPVTGDEYSLYYGNSITLGTGSSSKPSRTQVVYSQSTDNFLVRFDPDWKKADINVYDMSGKQIISQKGVSAGKDFDIVLPKSNAAYIVTAVSEKGEKISSKIVR</sequence>
<dbReference type="EMBL" id="CP040442">
    <property type="protein sequence ID" value="QOW12016.1"/>
    <property type="molecule type" value="Genomic_DNA"/>
</dbReference>
<accession>A0A7M2YD12</accession>
<protein>
    <submittedName>
        <fullName evidence="1">T9SS C-terminal target domain-containing protein</fullName>
    </submittedName>
</protein>
<reference evidence="1 2" key="1">
    <citation type="submission" date="2019-05" db="EMBL/GenBank/DDBJ databases">
        <title>Chryseobacterium sp. isolated from King George Island, maritime Antarctica.</title>
        <authorList>
            <person name="Peng X."/>
        </authorList>
    </citation>
    <scope>NUCLEOTIDE SEQUENCE [LARGE SCALE GENOMIC DNA]</scope>
    <source>
        <strain evidence="1 2">7-3A</strain>
    </source>
</reference>